<accession>A0A7X6HCE0</accession>
<dbReference type="EMBL" id="JAAZSQ010000005">
    <property type="protein sequence ID" value="NKX54406.1"/>
    <property type="molecule type" value="Genomic_DNA"/>
</dbReference>
<organism evidence="1 2">
    <name type="scientific">Arthrobacter mobilis</name>
    <dbReference type="NCBI Taxonomy" id="2724944"/>
    <lineage>
        <taxon>Bacteria</taxon>
        <taxon>Bacillati</taxon>
        <taxon>Actinomycetota</taxon>
        <taxon>Actinomycetes</taxon>
        <taxon>Micrococcales</taxon>
        <taxon>Micrococcaceae</taxon>
        <taxon>Arthrobacter</taxon>
    </lineage>
</organism>
<reference evidence="1 2" key="1">
    <citation type="submission" date="2020-04" db="EMBL/GenBank/DDBJ databases">
        <title>Arthrobacter sp. nov.</title>
        <authorList>
            <person name="Liu S."/>
        </authorList>
    </citation>
    <scope>NUCLEOTIDE SEQUENCE [LARGE SCALE GENOMIC DNA]</scope>
    <source>
        <strain evidence="1 2">E918</strain>
    </source>
</reference>
<proteinExistence type="predicted"/>
<keyword evidence="2" id="KW-1185">Reference proteome</keyword>
<comment type="caution">
    <text evidence="1">The sequence shown here is derived from an EMBL/GenBank/DDBJ whole genome shotgun (WGS) entry which is preliminary data.</text>
</comment>
<dbReference type="AlphaFoldDB" id="A0A7X6HCE0"/>
<evidence type="ECO:0000313" key="1">
    <source>
        <dbReference type="EMBL" id="NKX54406.1"/>
    </source>
</evidence>
<protein>
    <submittedName>
        <fullName evidence="1">Uncharacterized protein</fullName>
    </submittedName>
</protein>
<name>A0A7X6HCE0_9MICC</name>
<gene>
    <name evidence="1" type="ORF">HGG74_07595</name>
</gene>
<dbReference type="RefSeq" id="WP_168485748.1">
    <property type="nucleotide sequence ID" value="NZ_JAAZSQ010000005.1"/>
</dbReference>
<sequence length="87" mass="8892">MTFRAGVIRIRGDARCECITVVPAGILGTAPAPSASGLLVTPLDGLLPEINIAVGISDAGLSKNLADDFPKNITRFLRGESAAGTEA</sequence>
<evidence type="ECO:0000313" key="2">
    <source>
        <dbReference type="Proteomes" id="UP000544090"/>
    </source>
</evidence>
<dbReference type="Proteomes" id="UP000544090">
    <property type="component" value="Unassembled WGS sequence"/>
</dbReference>